<comment type="similarity">
    <text evidence="1">Belongs to the HMG-CoA lyase family.</text>
</comment>
<proteinExistence type="inferred from homology"/>
<dbReference type="PROSITE" id="PS50991">
    <property type="entry name" value="PYR_CT"/>
    <property type="match status" value="1"/>
</dbReference>
<protein>
    <submittedName>
        <fullName evidence="5">Hydroxymethylglutaryl-CoA lyase</fullName>
    </submittedName>
</protein>
<evidence type="ECO:0000256" key="1">
    <source>
        <dbReference type="ARBA" id="ARBA00009405"/>
    </source>
</evidence>
<comment type="caution">
    <text evidence="5">The sequence shown here is derived from an EMBL/GenBank/DDBJ whole genome shotgun (WGS) entry which is preliminary data.</text>
</comment>
<evidence type="ECO:0000313" key="5">
    <source>
        <dbReference type="EMBL" id="MCU6762702.1"/>
    </source>
</evidence>
<reference evidence="5 6" key="1">
    <citation type="journal article" date="2021" name="ISME Commun">
        <title>Automated analysis of genomic sequences facilitates high-throughput and comprehensive description of bacteria.</title>
        <authorList>
            <person name="Hitch T.C.A."/>
        </authorList>
    </citation>
    <scope>NUCLEOTIDE SEQUENCE [LARGE SCALE GENOMIC DNA]</scope>
    <source>
        <strain evidence="5 6">Sanger_109</strain>
    </source>
</reference>
<dbReference type="CDD" id="cd07938">
    <property type="entry name" value="DRE_TIM_HMGL"/>
    <property type="match status" value="1"/>
</dbReference>
<organism evidence="5 6">
    <name type="scientific">Brotonthovivens ammoniilytica</name>
    <dbReference type="NCBI Taxonomy" id="2981725"/>
    <lineage>
        <taxon>Bacteria</taxon>
        <taxon>Bacillati</taxon>
        <taxon>Bacillota</taxon>
        <taxon>Clostridia</taxon>
        <taxon>Lachnospirales</taxon>
        <taxon>Lachnospiraceae</taxon>
        <taxon>Brotonthovivens</taxon>
    </lineage>
</organism>
<evidence type="ECO:0000259" key="4">
    <source>
        <dbReference type="PROSITE" id="PS50991"/>
    </source>
</evidence>
<dbReference type="InterPro" id="IPR013785">
    <property type="entry name" value="Aldolase_TIM"/>
</dbReference>
<dbReference type="EMBL" id="JAOQJQ010000004">
    <property type="protein sequence ID" value="MCU6762702.1"/>
    <property type="molecule type" value="Genomic_DNA"/>
</dbReference>
<dbReference type="InterPro" id="IPR043594">
    <property type="entry name" value="HMGL"/>
</dbReference>
<dbReference type="Gene3D" id="3.20.20.70">
    <property type="entry name" value="Aldolase class I"/>
    <property type="match status" value="1"/>
</dbReference>
<evidence type="ECO:0000313" key="6">
    <source>
        <dbReference type="Proteomes" id="UP001652442"/>
    </source>
</evidence>
<keyword evidence="3 5" id="KW-0456">Lyase</keyword>
<accession>A0ABT2TKS7</accession>
<dbReference type="Pfam" id="PF00682">
    <property type="entry name" value="HMGL-like"/>
    <property type="match status" value="1"/>
</dbReference>
<gene>
    <name evidence="5" type="ORF">OCV88_10190</name>
</gene>
<dbReference type="RefSeq" id="WP_158425409.1">
    <property type="nucleotide sequence ID" value="NZ_JAOQJQ010000004.1"/>
</dbReference>
<evidence type="ECO:0000256" key="3">
    <source>
        <dbReference type="ARBA" id="ARBA00023239"/>
    </source>
</evidence>
<evidence type="ECO:0000256" key="2">
    <source>
        <dbReference type="ARBA" id="ARBA00022723"/>
    </source>
</evidence>
<sequence>MVKLPERVIVSEVCPRDGWQNHPVFIPTEIKIKYIKRMIDYGARNIEAASFVSPKAVPQMRDAAEVYEGIRDYAAEHGTEIMALTLNGKGVENARACGVEKVCFVLSASEEHNLRNSRRTIKASLEDFKNLASAAGDIKMMLAMPCVFGSPFGDDIPVERVIKLIREALSVGVTEIGLADTAGIANPYHTREVLQALKGEIDFKNVSIHLHDTRGMGLANAFAALEEGITKFDASLGALGGCPFVPGAKGNVGTEDLLNMFQSMGIETGYDLDAVVETAGEMGQEIDVGISSSMTSLCRH</sequence>
<dbReference type="Proteomes" id="UP001652442">
    <property type="component" value="Unassembled WGS sequence"/>
</dbReference>
<dbReference type="SUPFAM" id="SSF51569">
    <property type="entry name" value="Aldolase"/>
    <property type="match status" value="1"/>
</dbReference>
<dbReference type="PANTHER" id="PTHR42738:SF7">
    <property type="entry name" value="HYDROXYMETHYLGLUTARYL-COA LYASE"/>
    <property type="match status" value="1"/>
</dbReference>
<dbReference type="NCBIfam" id="NF004283">
    <property type="entry name" value="PRK05692.1"/>
    <property type="match status" value="1"/>
</dbReference>
<dbReference type="InterPro" id="IPR000891">
    <property type="entry name" value="PYR_CT"/>
</dbReference>
<dbReference type="PANTHER" id="PTHR42738">
    <property type="entry name" value="HYDROXYMETHYLGLUTARYL-COA LYASE"/>
    <property type="match status" value="1"/>
</dbReference>
<keyword evidence="6" id="KW-1185">Reference proteome</keyword>
<dbReference type="GO" id="GO:0016829">
    <property type="term" value="F:lyase activity"/>
    <property type="evidence" value="ECO:0007669"/>
    <property type="project" value="UniProtKB-KW"/>
</dbReference>
<name>A0ABT2TKS7_9FIRM</name>
<feature type="domain" description="Pyruvate carboxyltransferase" evidence="4">
    <location>
        <begin position="8"/>
        <end position="276"/>
    </location>
</feature>
<keyword evidence="2" id="KW-0479">Metal-binding</keyword>